<reference evidence="1 2" key="1">
    <citation type="submission" date="2014-07" db="EMBL/GenBank/DDBJ databases">
        <title>Genome Sequence of Rhodococcus opacus Strain R7, a Biodegrader of Mono- and Polycyclic Aromatic Hydrocarbons.</title>
        <authorList>
            <person name="Di Gennaro P."/>
            <person name="Zampolli J."/>
            <person name="Presti I."/>
            <person name="Cappelletti M."/>
            <person name="D'Ursi P."/>
            <person name="Orro A."/>
            <person name="Mezzelani A."/>
            <person name="Milanesi L."/>
        </authorList>
    </citation>
    <scope>NUCLEOTIDE SEQUENCE [LARGE SCALE GENOMIC DNA]</scope>
    <source>
        <strain evidence="1 2">R7</strain>
        <plasmid evidence="1">pPDG3</plasmid>
    </source>
</reference>
<keyword evidence="1" id="KW-0614">Plasmid</keyword>
<protein>
    <submittedName>
        <fullName evidence="1">Uncharacterized protein</fullName>
    </submittedName>
</protein>
<geneLocation type="plasmid" evidence="1 2">
    <name>pPDG3</name>
</geneLocation>
<evidence type="ECO:0000313" key="1">
    <source>
        <dbReference type="EMBL" id="AII11068.1"/>
    </source>
</evidence>
<dbReference type="Proteomes" id="UP000028488">
    <property type="component" value="Plasmid pPDG3"/>
</dbReference>
<name>A0A076F062_RHOOP</name>
<dbReference type="RefSeq" id="WP_128643657.1">
    <property type="nucleotide sequence ID" value="NZ_CP008950.1"/>
</dbReference>
<proteinExistence type="predicted"/>
<dbReference type="EMBL" id="CP008950">
    <property type="protein sequence ID" value="AII11068.1"/>
    <property type="molecule type" value="Genomic_DNA"/>
</dbReference>
<evidence type="ECO:0000313" key="2">
    <source>
        <dbReference type="Proteomes" id="UP000028488"/>
    </source>
</evidence>
<sequence length="85" mass="9657">MGRPHKGTRKCISVRAPLQQHSFYEARAEELGLELGDYALLVMARAYNLDVPDYILKKLDPEKLRAHDERYAVCDSSDSEFSISA</sequence>
<organism evidence="1 2">
    <name type="scientific">Rhodococcus opacus</name>
    <name type="common">Nocardia opaca</name>
    <dbReference type="NCBI Taxonomy" id="37919"/>
    <lineage>
        <taxon>Bacteria</taxon>
        <taxon>Bacillati</taxon>
        <taxon>Actinomycetota</taxon>
        <taxon>Actinomycetes</taxon>
        <taxon>Mycobacteriales</taxon>
        <taxon>Nocardiaceae</taxon>
        <taxon>Rhodococcus</taxon>
    </lineage>
</organism>
<dbReference type="AlphaFoldDB" id="A0A076F062"/>
<accession>A0A076F062</accession>
<gene>
    <name evidence="1" type="ORF">EP51_44175</name>
</gene>